<dbReference type="AlphaFoldDB" id="A0A645D591"/>
<organism evidence="1">
    <name type="scientific">bioreactor metagenome</name>
    <dbReference type="NCBI Taxonomy" id="1076179"/>
    <lineage>
        <taxon>unclassified sequences</taxon>
        <taxon>metagenomes</taxon>
        <taxon>ecological metagenomes</taxon>
    </lineage>
</organism>
<protein>
    <submittedName>
        <fullName evidence="1">Uncharacterized protein</fullName>
    </submittedName>
</protein>
<reference evidence="1" key="1">
    <citation type="submission" date="2019-08" db="EMBL/GenBank/DDBJ databases">
        <authorList>
            <person name="Kucharzyk K."/>
            <person name="Murdoch R.W."/>
            <person name="Higgins S."/>
            <person name="Loffler F."/>
        </authorList>
    </citation>
    <scope>NUCLEOTIDE SEQUENCE</scope>
</reference>
<sequence>MEWVKWAEEIALGPLKLLPEQFEKLQPDEFLKMWNGYKWRQEQEENRMAYFTAAAMSVHTKKPVSPKDLLKPLRQVKKRPVNRKEEEKYLREKFGLSGGE</sequence>
<proteinExistence type="predicted"/>
<comment type="caution">
    <text evidence="1">The sequence shown here is derived from an EMBL/GenBank/DDBJ whole genome shotgun (WGS) entry which is preliminary data.</text>
</comment>
<name>A0A645D591_9ZZZZ</name>
<dbReference type="EMBL" id="VSSQ01032760">
    <property type="protein sequence ID" value="MPM84133.1"/>
    <property type="molecule type" value="Genomic_DNA"/>
</dbReference>
<accession>A0A645D591</accession>
<gene>
    <name evidence="1" type="ORF">SDC9_131204</name>
</gene>
<evidence type="ECO:0000313" key="1">
    <source>
        <dbReference type="EMBL" id="MPM84133.1"/>
    </source>
</evidence>